<name>A0A1X6XFA2_9MICO</name>
<dbReference type="RefSeq" id="WP_087007023.1">
    <property type="nucleotide sequence ID" value="NZ_FWFF01000013.1"/>
</dbReference>
<dbReference type="GO" id="GO:0016020">
    <property type="term" value="C:membrane"/>
    <property type="evidence" value="ECO:0007669"/>
    <property type="project" value="InterPro"/>
</dbReference>
<reference evidence="3" key="1">
    <citation type="submission" date="2017-02" db="EMBL/GenBank/DDBJ databases">
        <authorList>
            <person name="Dridi B."/>
        </authorList>
    </citation>
    <scope>NUCLEOTIDE SEQUENCE [LARGE SCALE GENOMIC DNA]</scope>
    <source>
        <strain evidence="3">B Co 03.10</strain>
    </source>
</reference>
<organism evidence="2 3">
    <name type="scientific">Brevibacterium yomogidense</name>
    <dbReference type="NCBI Taxonomy" id="946573"/>
    <lineage>
        <taxon>Bacteria</taxon>
        <taxon>Bacillati</taxon>
        <taxon>Actinomycetota</taxon>
        <taxon>Actinomycetes</taxon>
        <taxon>Micrococcales</taxon>
        <taxon>Brevibacteriaceae</taxon>
        <taxon>Brevibacterium</taxon>
    </lineage>
</organism>
<dbReference type="Pfam" id="PF11382">
    <property type="entry name" value="MctB"/>
    <property type="match status" value="1"/>
</dbReference>
<proteinExistence type="predicted"/>
<dbReference type="InterPro" id="IPR021522">
    <property type="entry name" value="MctB"/>
</dbReference>
<protein>
    <recommendedName>
        <fullName evidence="4">Copper transporter</fullName>
    </recommendedName>
</protein>
<feature type="region of interest" description="Disordered" evidence="1">
    <location>
        <begin position="164"/>
        <end position="190"/>
    </location>
</feature>
<evidence type="ECO:0000256" key="1">
    <source>
        <dbReference type="SAM" id="MobiDB-lite"/>
    </source>
</evidence>
<evidence type="ECO:0008006" key="4">
    <source>
        <dbReference type="Google" id="ProtNLM"/>
    </source>
</evidence>
<dbReference type="Proteomes" id="UP000196581">
    <property type="component" value="Unassembled WGS sequence"/>
</dbReference>
<dbReference type="EMBL" id="FWFF01000013">
    <property type="protein sequence ID" value="SLM97915.1"/>
    <property type="molecule type" value="Genomic_DNA"/>
</dbReference>
<keyword evidence="3" id="KW-1185">Reference proteome</keyword>
<gene>
    <name evidence="2" type="ORF">FM105_07995</name>
</gene>
<dbReference type="AlphaFoldDB" id="A0A1X6XFA2"/>
<sequence length="333" mass="33211">MIDFRYHLVSLISVFLALAVGIVLGAGPLQGPIGSSLQSQVDALRTDRDTLRTELDEARTHTEQTAAFVDATASDLIADSLTDRSVTVIRLAGADNDAADAASARAEEAGGSIASDVSLGEDAFAAPDAELLTALRDADGSLPDDDSAVVGAALAKALGAQAQAVEEDASAQPTDAPEDAEESADSRQSASQDLFGILSDADRIAGGQWAEADAAVVIAPSVQQDASAEASPSATPTPTAEAAAPADSVAIHADFASALAGETVVVVAGPSASATGGLLATLRSDRVDLSTVDGTDLSTGTVLVPLVVEAAIDGSFGDYGTGQGATAVLPEGQ</sequence>
<accession>A0A1X6XFA2</accession>
<evidence type="ECO:0000313" key="2">
    <source>
        <dbReference type="EMBL" id="SLM97915.1"/>
    </source>
</evidence>
<evidence type="ECO:0000313" key="3">
    <source>
        <dbReference type="Proteomes" id="UP000196581"/>
    </source>
</evidence>
<dbReference type="GO" id="GO:0055070">
    <property type="term" value="P:copper ion homeostasis"/>
    <property type="evidence" value="ECO:0007669"/>
    <property type="project" value="InterPro"/>
</dbReference>